<protein>
    <submittedName>
        <fullName evidence="1">DUF4251 domain-containing protein</fullName>
    </submittedName>
</protein>
<reference evidence="1 2" key="1">
    <citation type="journal article" date="2015" name="Int. J. Syst. Evol. Microbiol.">
        <title>Winogradskyella litoriviva sp. nov., isolated from coastal seawater.</title>
        <authorList>
            <person name="Nedashkovskaya O.I."/>
            <person name="Kukhlevskiy A.D."/>
            <person name="Zhukova N.V."/>
            <person name="Kim S.J."/>
            <person name="Rhee S.K."/>
            <person name="Mikhailov V.V."/>
        </authorList>
    </citation>
    <scope>NUCLEOTIDE SEQUENCE [LARGE SCALE GENOMIC DNA]</scope>
    <source>
        <strain evidence="1 2">KMM6491</strain>
    </source>
</reference>
<dbReference type="Pfam" id="PF14059">
    <property type="entry name" value="DUF4251"/>
    <property type="match status" value="1"/>
</dbReference>
<evidence type="ECO:0000313" key="2">
    <source>
        <dbReference type="Proteomes" id="UP000805085"/>
    </source>
</evidence>
<dbReference type="EMBL" id="JABRWQ010000004">
    <property type="protein sequence ID" value="NRD23586.1"/>
    <property type="molecule type" value="Genomic_DNA"/>
</dbReference>
<proteinExistence type="predicted"/>
<organism evidence="1 2">
    <name type="scientific">Winogradskyella litoriviva</name>
    <dbReference type="NCBI Taxonomy" id="1220182"/>
    <lineage>
        <taxon>Bacteria</taxon>
        <taxon>Pseudomonadati</taxon>
        <taxon>Bacteroidota</taxon>
        <taxon>Flavobacteriia</taxon>
        <taxon>Flavobacteriales</taxon>
        <taxon>Flavobacteriaceae</taxon>
        <taxon>Winogradskyella</taxon>
    </lineage>
</organism>
<dbReference type="InterPro" id="IPR025347">
    <property type="entry name" value="DUF4251"/>
</dbReference>
<accession>A0ABX2E6E5</accession>
<dbReference type="Gene3D" id="2.40.128.410">
    <property type="match status" value="1"/>
</dbReference>
<evidence type="ECO:0000313" key="1">
    <source>
        <dbReference type="EMBL" id="NRD23586.1"/>
    </source>
</evidence>
<gene>
    <name evidence="1" type="ORF">HNV10_10065</name>
</gene>
<keyword evidence="2" id="KW-1185">Reference proteome</keyword>
<name>A0ABX2E6E5_9FLAO</name>
<sequence length="155" mass="17327">MLIDKDAYYIDIEAVYPMNTAATQQVANALFLSRTGNSASRIDVAGDGHFIHIKSDSVKGNLSFFGERRLSGGHYGSTNGGIVFDGLSKNYEKTINKKKRKLEIKFTTNQKDEISETYEIKIEIFPNNNVNVNIASTFKSFINYTGTLRDDNISL</sequence>
<dbReference type="Proteomes" id="UP000805085">
    <property type="component" value="Unassembled WGS sequence"/>
</dbReference>
<comment type="caution">
    <text evidence="1">The sequence shown here is derived from an EMBL/GenBank/DDBJ whole genome shotgun (WGS) entry which is preliminary data.</text>
</comment>